<keyword evidence="2" id="KW-0812">Transmembrane</keyword>
<dbReference type="PROSITE" id="PS51782">
    <property type="entry name" value="LYSM"/>
    <property type="match status" value="1"/>
</dbReference>
<feature type="coiled-coil region" evidence="1">
    <location>
        <begin position="88"/>
        <end position="115"/>
    </location>
</feature>
<dbReference type="InterPro" id="IPR036779">
    <property type="entry name" value="LysM_dom_sf"/>
</dbReference>
<accession>A0A6S6SR50</accession>
<dbReference type="Gene3D" id="3.10.350.10">
    <property type="entry name" value="LysM domain"/>
    <property type="match status" value="1"/>
</dbReference>
<keyword evidence="2" id="KW-0472">Membrane</keyword>
<proteinExistence type="predicted"/>
<keyword evidence="2" id="KW-1133">Transmembrane helix</keyword>
<dbReference type="PANTHER" id="PTHR34700">
    <property type="entry name" value="POTASSIUM BINDING PROTEIN KBP"/>
    <property type="match status" value="1"/>
</dbReference>
<evidence type="ECO:0000259" key="3">
    <source>
        <dbReference type="PROSITE" id="PS51782"/>
    </source>
</evidence>
<dbReference type="Pfam" id="PF01476">
    <property type="entry name" value="LysM"/>
    <property type="match status" value="1"/>
</dbReference>
<dbReference type="AlphaFoldDB" id="A0A6S6SR50"/>
<keyword evidence="1" id="KW-0175">Coiled coil</keyword>
<dbReference type="InterPro" id="IPR018392">
    <property type="entry name" value="LysM"/>
</dbReference>
<dbReference type="PANTHER" id="PTHR34700:SF4">
    <property type="entry name" value="PHAGE-LIKE ELEMENT PBSX PROTEIN XKDP"/>
    <property type="match status" value="1"/>
</dbReference>
<name>A0A6S6SR50_9BACT</name>
<sequence>MFDTNDVYNDAVKGSSLHAEEQLKANGQSQIGLNILGAVLLMGTLYVGYYFYELKITTNHSIVIENELVAKIQMESEVHVGTEASTSEEEYLRALRDMESELSEESKEVNVAASEHMDLSSAMNNLITDTQFSDPEKTSNYTQELRKEIADKMSDIDFSAAKEERKVVVKKGDTLQAISNRFYGDAMNYKRIIASNDSLIENEVIYVGQTINLPY</sequence>
<reference evidence="4" key="1">
    <citation type="submission" date="2020-01" db="EMBL/GenBank/DDBJ databases">
        <authorList>
            <person name="Meier V. D."/>
            <person name="Meier V D."/>
        </authorList>
    </citation>
    <scope>NUCLEOTIDE SEQUENCE</scope>
    <source>
        <strain evidence="4">HLG_WM_MAG_03</strain>
    </source>
</reference>
<evidence type="ECO:0000256" key="2">
    <source>
        <dbReference type="SAM" id="Phobius"/>
    </source>
</evidence>
<gene>
    <name evidence="4" type="ORF">HELGO_WM36176</name>
</gene>
<organism evidence="4">
    <name type="scientific">uncultured Sulfurovum sp</name>
    <dbReference type="NCBI Taxonomy" id="269237"/>
    <lineage>
        <taxon>Bacteria</taxon>
        <taxon>Pseudomonadati</taxon>
        <taxon>Campylobacterota</taxon>
        <taxon>Epsilonproteobacteria</taxon>
        <taxon>Campylobacterales</taxon>
        <taxon>Sulfurovaceae</taxon>
        <taxon>Sulfurovum</taxon>
        <taxon>environmental samples</taxon>
    </lineage>
</organism>
<feature type="transmembrane region" description="Helical" evidence="2">
    <location>
        <begin position="31"/>
        <end position="52"/>
    </location>
</feature>
<dbReference type="InterPro" id="IPR052196">
    <property type="entry name" value="Bact_Kbp"/>
</dbReference>
<dbReference type="SMART" id="SM00257">
    <property type="entry name" value="LysM"/>
    <property type="match status" value="1"/>
</dbReference>
<evidence type="ECO:0000256" key="1">
    <source>
        <dbReference type="SAM" id="Coils"/>
    </source>
</evidence>
<evidence type="ECO:0000313" key="4">
    <source>
        <dbReference type="EMBL" id="CAA6805467.1"/>
    </source>
</evidence>
<protein>
    <recommendedName>
        <fullName evidence="3">LysM domain-containing protein</fullName>
    </recommendedName>
</protein>
<feature type="domain" description="LysM" evidence="3">
    <location>
        <begin position="165"/>
        <end position="213"/>
    </location>
</feature>
<dbReference type="EMBL" id="CACVAR010000135">
    <property type="protein sequence ID" value="CAA6805467.1"/>
    <property type="molecule type" value="Genomic_DNA"/>
</dbReference>
<dbReference type="SUPFAM" id="SSF54106">
    <property type="entry name" value="LysM domain"/>
    <property type="match status" value="1"/>
</dbReference>